<protein>
    <submittedName>
        <fullName evidence="4">Uncharacterized protein</fullName>
    </submittedName>
</protein>
<dbReference type="EMBL" id="GECZ01023436">
    <property type="protein sequence ID" value="JAS46333.1"/>
    <property type="molecule type" value="Transcribed_RNA"/>
</dbReference>
<dbReference type="Gene3D" id="1.25.40.20">
    <property type="entry name" value="Ankyrin repeat-containing domain"/>
    <property type="match status" value="3"/>
</dbReference>
<dbReference type="EMBL" id="GECZ01028522">
    <property type="protein sequence ID" value="JAS41247.1"/>
    <property type="molecule type" value="Transcribed_RNA"/>
</dbReference>
<dbReference type="Pfam" id="PF12796">
    <property type="entry name" value="Ank_2"/>
    <property type="match status" value="2"/>
</dbReference>
<dbReference type="AlphaFoldDB" id="A0A1B6ETJ4"/>
<evidence type="ECO:0000313" key="6">
    <source>
        <dbReference type="EMBL" id="JAS55100.1"/>
    </source>
</evidence>
<dbReference type="InterPro" id="IPR036770">
    <property type="entry name" value="Ankyrin_rpt-contain_sf"/>
</dbReference>
<feature type="repeat" description="ANK" evidence="3">
    <location>
        <begin position="72"/>
        <end position="104"/>
    </location>
</feature>
<evidence type="ECO:0000256" key="1">
    <source>
        <dbReference type="ARBA" id="ARBA00022737"/>
    </source>
</evidence>
<dbReference type="PROSITE" id="PS50297">
    <property type="entry name" value="ANK_REP_REGION"/>
    <property type="match status" value="4"/>
</dbReference>
<dbReference type="EMBL" id="GECZ01014669">
    <property type="protein sequence ID" value="JAS55100.1"/>
    <property type="molecule type" value="Transcribed_RNA"/>
</dbReference>
<dbReference type="PROSITE" id="PS50088">
    <property type="entry name" value="ANK_REPEAT"/>
    <property type="match status" value="5"/>
</dbReference>
<reference evidence="4" key="1">
    <citation type="submission" date="2015-11" db="EMBL/GenBank/DDBJ databases">
        <title>De novo transcriptome assembly of four potential Pierce s Disease insect vectors from Arizona vineyards.</title>
        <authorList>
            <person name="Tassone E.E."/>
        </authorList>
    </citation>
    <scope>NUCLEOTIDE SEQUENCE</scope>
</reference>
<dbReference type="Pfam" id="PF00023">
    <property type="entry name" value="Ank"/>
    <property type="match status" value="1"/>
</dbReference>
<dbReference type="InterPro" id="IPR002110">
    <property type="entry name" value="Ankyrin_rpt"/>
</dbReference>
<evidence type="ECO:0000313" key="4">
    <source>
        <dbReference type="EMBL" id="JAS41247.1"/>
    </source>
</evidence>
<dbReference type="SUPFAM" id="SSF48403">
    <property type="entry name" value="Ankyrin repeat"/>
    <property type="match status" value="1"/>
</dbReference>
<evidence type="ECO:0000313" key="7">
    <source>
        <dbReference type="EMBL" id="JAS62905.1"/>
    </source>
</evidence>
<feature type="repeat" description="ANK" evidence="3">
    <location>
        <begin position="105"/>
        <end position="137"/>
    </location>
</feature>
<dbReference type="SMART" id="SM00248">
    <property type="entry name" value="ANK"/>
    <property type="match status" value="8"/>
</dbReference>
<keyword evidence="1" id="KW-0677">Repeat</keyword>
<evidence type="ECO:0000256" key="2">
    <source>
        <dbReference type="ARBA" id="ARBA00023043"/>
    </source>
</evidence>
<organism evidence="4">
    <name type="scientific">Cuerna arida</name>
    <dbReference type="NCBI Taxonomy" id="1464854"/>
    <lineage>
        <taxon>Eukaryota</taxon>
        <taxon>Metazoa</taxon>
        <taxon>Ecdysozoa</taxon>
        <taxon>Arthropoda</taxon>
        <taxon>Hexapoda</taxon>
        <taxon>Insecta</taxon>
        <taxon>Pterygota</taxon>
        <taxon>Neoptera</taxon>
        <taxon>Paraneoptera</taxon>
        <taxon>Hemiptera</taxon>
        <taxon>Auchenorrhyncha</taxon>
        <taxon>Membracoidea</taxon>
        <taxon>Cicadellidae</taxon>
        <taxon>Cicadellinae</taxon>
        <taxon>Proconiini</taxon>
        <taxon>Cuerna</taxon>
    </lineage>
</organism>
<evidence type="ECO:0000256" key="3">
    <source>
        <dbReference type="PROSITE-ProRule" id="PRU00023"/>
    </source>
</evidence>
<keyword evidence="2 3" id="KW-0040">ANK repeat</keyword>
<accession>A0A1B6ETJ4</accession>
<feature type="repeat" description="ANK" evidence="3">
    <location>
        <begin position="171"/>
        <end position="203"/>
    </location>
</feature>
<gene>
    <name evidence="6" type="ORF">g.19751</name>
    <name evidence="5" type="ORF">g.19755</name>
    <name evidence="7" type="ORF">g.19760</name>
    <name evidence="4" type="ORF">g.19764</name>
</gene>
<proteinExistence type="predicted"/>
<dbReference type="PANTHER" id="PTHR24161:SF124">
    <property type="entry name" value="TRANSIENT RECEPTOR POTENTIAL CHANNEL PYREXIA"/>
    <property type="match status" value="1"/>
</dbReference>
<feature type="repeat" description="ANK" evidence="3">
    <location>
        <begin position="204"/>
        <end position="236"/>
    </location>
</feature>
<dbReference type="PANTHER" id="PTHR24161">
    <property type="entry name" value="ANK_REP_REGION DOMAIN-CONTAINING PROTEIN-RELATED"/>
    <property type="match status" value="1"/>
</dbReference>
<evidence type="ECO:0000313" key="5">
    <source>
        <dbReference type="EMBL" id="JAS46333.1"/>
    </source>
</evidence>
<feature type="repeat" description="ANK" evidence="3">
    <location>
        <begin position="138"/>
        <end position="170"/>
    </location>
</feature>
<name>A0A1B6ETJ4_9HEMI</name>
<sequence>MLDYLDLVPCVDLFFNTRSTEIDCQSLFPNAMNISKSEHCCLLHKAVEECCIEKLESLLDKAPEDINKVERYRRTLLHCAIDRKFEQGVGLLLERGADVNLPDASLHTPLHYCCWGKNENVLKLLLDRGSDIHFRDHGKKTALHIAVTFGFITGVNMLIERGAEIDVRDREGNTPLIFAVRMRNLPLIETLVSKGASLNIANNKGYTALHLAAKYTDGFIVGFLLDNGAEINCQDDTGCTPLHLVHSDKAIVRLLLQRGAGVNIRDCMGCTPLHVVLQGMMAYENEVVEELLDWGSSMLIRDIDGETPLATANKQMISVDGMKRHIIKLQYTNLPLEFDCSIDLSDFELYQVACLEEVAKLKINRFGWNSLFDVFSKHADPTFVLNDGLQQVIKSRLVEREFPIYCSLLRSKFEHAVKRVALLDTLQNTLDIPLPNEMIRKILSYLDNRHLEYIAKGKKIQRRRCIKVKSN</sequence>
<dbReference type="EMBL" id="GECZ01006864">
    <property type="protein sequence ID" value="JAS62905.1"/>
    <property type="molecule type" value="Transcribed_RNA"/>
</dbReference>